<dbReference type="Proteomes" id="UP001163882">
    <property type="component" value="Chromosome"/>
</dbReference>
<dbReference type="PANTHER" id="PTHR33375:SF1">
    <property type="entry name" value="CHROMOSOME-PARTITIONING PROTEIN PARB-RELATED"/>
    <property type="match status" value="1"/>
</dbReference>
<dbReference type="RefSeq" id="WP_264226635.1">
    <property type="nucleotide sequence ID" value="NZ_CP107716.1"/>
</dbReference>
<protein>
    <submittedName>
        <fullName evidence="2">ParB N-terminal domain-containing protein</fullName>
    </submittedName>
</protein>
<dbReference type="InterPro" id="IPR050336">
    <property type="entry name" value="Chromosome_partition/occlusion"/>
</dbReference>
<feature type="domain" description="ParB-like N-terminal" evidence="1">
    <location>
        <begin position="9"/>
        <end position="100"/>
    </location>
</feature>
<evidence type="ECO:0000313" key="2">
    <source>
        <dbReference type="EMBL" id="UYQ73042.1"/>
    </source>
</evidence>
<dbReference type="Gene3D" id="3.90.1530.30">
    <property type="match status" value="1"/>
</dbReference>
<dbReference type="Pfam" id="PF02195">
    <property type="entry name" value="ParB_N"/>
    <property type="match status" value="1"/>
</dbReference>
<dbReference type="SUPFAM" id="SSF109709">
    <property type="entry name" value="KorB DNA-binding domain-like"/>
    <property type="match status" value="1"/>
</dbReference>
<dbReference type="SUPFAM" id="SSF110849">
    <property type="entry name" value="ParB/Sulfiredoxin"/>
    <property type="match status" value="1"/>
</dbReference>
<sequence length="293" mass="33138">MDVTPNVVTILPIANIRVINPRTRNKKSFRELVESIEKIGLKRPITVAINHHAGDEPAFNLVCGQGRVEAYKTLGQSEIPAIIIEASEEEVLIKSLVENCARRQHNALDLLRDIGGMKERHYTDAEIAKKTNLSVEYVRGIARLLAQNEQRLLRAVEAEQLPLSVAVDIATVPDEDVQDALQKAYERKELRGRKLLIAKRLVENRRRRGKGLRVHLAQKATSAASLLRAYQQDTDRKRILIRKAEAAKNRLLFVTHALRELLSDERFHDILEAEGLSTLPKNLSNRIRKGEIA</sequence>
<dbReference type="SMART" id="SM00470">
    <property type="entry name" value="ParB"/>
    <property type="match status" value="1"/>
</dbReference>
<dbReference type="PANTHER" id="PTHR33375">
    <property type="entry name" value="CHROMOSOME-PARTITIONING PROTEIN PARB-RELATED"/>
    <property type="match status" value="1"/>
</dbReference>
<reference evidence="2" key="1">
    <citation type="submission" date="2022-10" db="EMBL/GenBank/DDBJ databases">
        <title>YIM 151497 complete genome.</title>
        <authorList>
            <person name="Chen X."/>
        </authorList>
    </citation>
    <scope>NUCLEOTIDE SEQUENCE</scope>
    <source>
        <strain evidence="2">YIM 151497</strain>
    </source>
</reference>
<proteinExistence type="predicted"/>
<dbReference type="Pfam" id="PF07506">
    <property type="entry name" value="RepB"/>
    <property type="match status" value="1"/>
</dbReference>
<keyword evidence="3" id="KW-1185">Reference proteome</keyword>
<organism evidence="2 3">
    <name type="scientific">Pelagibacterium flavum</name>
    <dbReference type="NCBI Taxonomy" id="2984530"/>
    <lineage>
        <taxon>Bacteria</taxon>
        <taxon>Pseudomonadati</taxon>
        <taxon>Pseudomonadota</taxon>
        <taxon>Alphaproteobacteria</taxon>
        <taxon>Hyphomicrobiales</taxon>
        <taxon>Devosiaceae</taxon>
        <taxon>Pelagibacterium</taxon>
    </lineage>
</organism>
<dbReference type="Gene3D" id="1.10.10.2830">
    <property type="match status" value="1"/>
</dbReference>
<dbReference type="InterPro" id="IPR036086">
    <property type="entry name" value="ParB/Sulfiredoxin_sf"/>
</dbReference>
<dbReference type="EMBL" id="CP107716">
    <property type="protein sequence ID" value="UYQ73042.1"/>
    <property type="molecule type" value="Genomic_DNA"/>
</dbReference>
<dbReference type="InterPro" id="IPR011111">
    <property type="entry name" value="Plasmid_RepB"/>
</dbReference>
<name>A0ABY6IUR1_9HYPH</name>
<evidence type="ECO:0000259" key="1">
    <source>
        <dbReference type="SMART" id="SM00470"/>
    </source>
</evidence>
<gene>
    <name evidence="2" type="ORF">OF122_04565</name>
</gene>
<accession>A0ABY6IUR1</accession>
<dbReference type="CDD" id="cd16411">
    <property type="entry name" value="ParB_N_like"/>
    <property type="match status" value="1"/>
</dbReference>
<evidence type="ECO:0000313" key="3">
    <source>
        <dbReference type="Proteomes" id="UP001163882"/>
    </source>
</evidence>
<dbReference type="InterPro" id="IPR003115">
    <property type="entry name" value="ParB_N"/>
</dbReference>